<dbReference type="Proteomes" id="UP000004221">
    <property type="component" value="Unassembled WGS sequence"/>
</dbReference>
<name>I4EKQ4_9BACT</name>
<dbReference type="PIRSF" id="PIRSF016498">
    <property type="entry name" value="UCP016498"/>
    <property type="match status" value="1"/>
</dbReference>
<comment type="caution">
    <text evidence="2">The sequence shown here is derived from an EMBL/GenBank/DDBJ whole genome shotgun (WGS) entry which is preliminary data.</text>
</comment>
<evidence type="ECO:0000313" key="3">
    <source>
        <dbReference type="Proteomes" id="UP000004221"/>
    </source>
</evidence>
<dbReference type="RefSeq" id="WP_008480045.1">
    <property type="nucleotide sequence ID" value="NZ_CAGS01000415.1"/>
</dbReference>
<keyword evidence="1" id="KW-0175">Coiled coil</keyword>
<evidence type="ECO:0000313" key="2">
    <source>
        <dbReference type="EMBL" id="CCF85266.1"/>
    </source>
</evidence>
<sequence>MSQEPWETYFTVEEARALVPQLRELLETMRAEKEELDEKSRTLHELAPAMNGNGHAAVSAGLEQQMKRLIDAIQEKIDRITRLGVEIKDIDRGLVDFPSLRDGRVVYLCWLVSEPTVSFWHEIETGFLGRKPLDI</sequence>
<proteinExistence type="predicted"/>
<organism evidence="2 3">
    <name type="scientific">Nitrolancea hollandica Lb</name>
    <dbReference type="NCBI Taxonomy" id="1129897"/>
    <lineage>
        <taxon>Bacteria</taxon>
        <taxon>Pseudomonadati</taxon>
        <taxon>Thermomicrobiota</taxon>
        <taxon>Thermomicrobia</taxon>
        <taxon>Sphaerobacterales</taxon>
        <taxon>Sphaerobacterineae</taxon>
        <taxon>Sphaerobacteraceae</taxon>
        <taxon>Nitrolancea</taxon>
    </lineage>
</organism>
<evidence type="ECO:0008006" key="4">
    <source>
        <dbReference type="Google" id="ProtNLM"/>
    </source>
</evidence>
<accession>I4EKQ4</accession>
<reference evidence="2 3" key="1">
    <citation type="journal article" date="2012" name="ISME J.">
        <title>Nitrification expanded: discovery, physiology and genomics of a nitrite-oxidizing bacterium from the phylum Chloroflexi.</title>
        <authorList>
            <person name="Sorokin D.Y."/>
            <person name="Lucker S."/>
            <person name="Vejmelkova D."/>
            <person name="Kostrikina N.A."/>
            <person name="Kleerebezem R."/>
            <person name="Rijpstra W.I."/>
            <person name="Damste J.S."/>
            <person name="Le Paslier D."/>
            <person name="Muyzer G."/>
            <person name="Wagner M."/>
            <person name="van Loosdrecht M.C."/>
            <person name="Daims H."/>
        </authorList>
    </citation>
    <scope>NUCLEOTIDE SEQUENCE [LARGE SCALE GENOMIC DNA]</scope>
    <source>
        <strain evidence="3">none</strain>
    </source>
</reference>
<dbReference type="InterPro" id="IPR018699">
    <property type="entry name" value="DUF2203"/>
</dbReference>
<dbReference type="AlphaFoldDB" id="I4EKQ4"/>
<dbReference type="Pfam" id="PF09969">
    <property type="entry name" value="DUF2203"/>
    <property type="match status" value="1"/>
</dbReference>
<protein>
    <recommendedName>
        <fullName evidence="4">DUF2203 domain-containing protein</fullName>
    </recommendedName>
</protein>
<feature type="coiled-coil region" evidence="1">
    <location>
        <begin position="12"/>
        <end position="83"/>
    </location>
</feature>
<dbReference type="EMBL" id="CAGS01000415">
    <property type="protein sequence ID" value="CCF85266.1"/>
    <property type="molecule type" value="Genomic_DNA"/>
</dbReference>
<keyword evidence="3" id="KW-1185">Reference proteome</keyword>
<gene>
    <name evidence="2" type="ORF">NITHO_4720007</name>
</gene>
<dbReference type="OrthoDB" id="9802910at2"/>
<evidence type="ECO:0000256" key="1">
    <source>
        <dbReference type="SAM" id="Coils"/>
    </source>
</evidence>